<dbReference type="EMBL" id="FNVQ01000001">
    <property type="protein sequence ID" value="SEF67190.1"/>
    <property type="molecule type" value="Genomic_DNA"/>
</dbReference>
<evidence type="ECO:0000313" key="2">
    <source>
        <dbReference type="Proteomes" id="UP000236745"/>
    </source>
</evidence>
<keyword evidence="2" id="KW-1185">Reference proteome</keyword>
<proteinExistence type="predicted"/>
<organism evidence="1 2">
    <name type="scientific">Marinobacterium lutimaris</name>
    <dbReference type="NCBI Taxonomy" id="568106"/>
    <lineage>
        <taxon>Bacteria</taxon>
        <taxon>Pseudomonadati</taxon>
        <taxon>Pseudomonadota</taxon>
        <taxon>Gammaproteobacteria</taxon>
        <taxon>Oceanospirillales</taxon>
        <taxon>Oceanospirillaceae</taxon>
        <taxon>Marinobacterium</taxon>
    </lineage>
</organism>
<name>A0A1H5TWR6_9GAMM</name>
<protein>
    <submittedName>
        <fullName evidence="1">Uncharacterized protein</fullName>
    </submittedName>
</protein>
<gene>
    <name evidence="1" type="ORF">SAMN05444390_101192</name>
</gene>
<dbReference type="Proteomes" id="UP000236745">
    <property type="component" value="Unassembled WGS sequence"/>
</dbReference>
<reference evidence="1 2" key="1">
    <citation type="submission" date="2016-10" db="EMBL/GenBank/DDBJ databases">
        <authorList>
            <person name="de Groot N.N."/>
        </authorList>
    </citation>
    <scope>NUCLEOTIDE SEQUENCE [LARGE SCALE GENOMIC DNA]</scope>
    <source>
        <strain evidence="1 2">DSM 22012</strain>
    </source>
</reference>
<evidence type="ECO:0000313" key="1">
    <source>
        <dbReference type="EMBL" id="SEF67190.1"/>
    </source>
</evidence>
<dbReference type="RefSeq" id="WP_160115425.1">
    <property type="nucleotide sequence ID" value="NZ_FNVQ01000001.1"/>
</dbReference>
<dbReference type="AlphaFoldDB" id="A0A1H5TWR6"/>
<sequence>MLQTVVECLDAIRVSNADAVVDAIQLLLRLSLSGPSIHCYLMYKDVS</sequence>
<accession>A0A1H5TWR6</accession>